<evidence type="ECO:0000256" key="2">
    <source>
        <dbReference type="ARBA" id="ARBA00004606"/>
    </source>
</evidence>
<organism evidence="24 25">
    <name type="scientific">Patella caerulea</name>
    <name type="common">Rayed Mediterranean limpet</name>
    <dbReference type="NCBI Taxonomy" id="87958"/>
    <lineage>
        <taxon>Eukaryota</taxon>
        <taxon>Metazoa</taxon>
        <taxon>Spiralia</taxon>
        <taxon>Lophotrochozoa</taxon>
        <taxon>Mollusca</taxon>
        <taxon>Gastropoda</taxon>
        <taxon>Patellogastropoda</taxon>
        <taxon>Patelloidea</taxon>
        <taxon>Patellidae</taxon>
        <taxon>Patella</taxon>
    </lineage>
</organism>
<keyword evidence="25" id="KW-1185">Reference proteome</keyword>
<dbReference type="FunFam" id="1.25.50.20:FF:000001">
    <property type="entry name" value="Aminopeptidase"/>
    <property type="match status" value="1"/>
</dbReference>
<gene>
    <name evidence="24" type="ORF">SNE40_007297</name>
</gene>
<keyword evidence="5" id="KW-1003">Cell membrane</keyword>
<dbReference type="Gene3D" id="2.60.40.1730">
    <property type="entry name" value="tricorn interacting facor f3 domain"/>
    <property type="match status" value="1"/>
</dbReference>
<evidence type="ECO:0000256" key="16">
    <source>
        <dbReference type="ARBA" id="ARBA00023180"/>
    </source>
</evidence>
<dbReference type="FunFam" id="1.10.390.10:FF:000001">
    <property type="entry name" value="Aminopeptidase"/>
    <property type="match status" value="1"/>
</dbReference>
<comment type="caution">
    <text evidence="24">The sequence shown here is derived from an EMBL/GenBank/DDBJ whole genome shotgun (WGS) entry which is preliminary data.</text>
</comment>
<comment type="cofactor">
    <cofactor evidence="18 20">
        <name>Zn(2+)</name>
        <dbReference type="ChEBI" id="CHEBI:29105"/>
    </cofactor>
    <text evidence="18 20">Binds 1 zinc ion per subunit.</text>
</comment>
<keyword evidence="11" id="KW-0735">Signal-anchor</keyword>
<evidence type="ECO:0000256" key="14">
    <source>
        <dbReference type="ARBA" id="ARBA00023136"/>
    </source>
</evidence>
<dbReference type="SUPFAM" id="SSF55486">
    <property type="entry name" value="Metalloproteases ('zincins'), catalytic domain"/>
    <property type="match status" value="1"/>
</dbReference>
<evidence type="ECO:0000256" key="19">
    <source>
        <dbReference type="PIRSR" id="PIRSR634016-4"/>
    </source>
</evidence>
<keyword evidence="15" id="KW-1015">Disulfide bond</keyword>
<dbReference type="GO" id="GO:0042277">
    <property type="term" value="F:peptide binding"/>
    <property type="evidence" value="ECO:0007669"/>
    <property type="project" value="TreeGrafter"/>
</dbReference>
<proteinExistence type="inferred from homology"/>
<feature type="domain" description="Peptidase M1 membrane alanine aminopeptidase" evidence="21">
    <location>
        <begin position="250"/>
        <end position="472"/>
    </location>
</feature>
<keyword evidence="9 20" id="KW-0378">Hydrolase</keyword>
<evidence type="ECO:0000256" key="8">
    <source>
        <dbReference type="ARBA" id="ARBA00022723"/>
    </source>
</evidence>
<keyword evidence="14" id="KW-0472">Membrane</keyword>
<dbReference type="Pfam" id="PF17900">
    <property type="entry name" value="Peptidase_M1_N"/>
    <property type="match status" value="1"/>
</dbReference>
<feature type="binding site" evidence="18">
    <location>
        <position position="322"/>
    </location>
    <ligand>
        <name>Zn(2+)</name>
        <dbReference type="ChEBI" id="CHEBI:29105"/>
        <note>catalytic</note>
    </ligand>
</feature>
<dbReference type="InterPro" id="IPR001930">
    <property type="entry name" value="Peptidase_M1"/>
</dbReference>
<dbReference type="FunFam" id="2.60.40.1910:FF:000003">
    <property type="entry name" value="Aminopeptidase"/>
    <property type="match status" value="1"/>
</dbReference>
<evidence type="ECO:0000256" key="10">
    <source>
        <dbReference type="ARBA" id="ARBA00022833"/>
    </source>
</evidence>
<evidence type="ECO:0000256" key="4">
    <source>
        <dbReference type="ARBA" id="ARBA00022438"/>
    </source>
</evidence>
<dbReference type="InterPro" id="IPR050344">
    <property type="entry name" value="Peptidase_M1_aminopeptidases"/>
</dbReference>
<dbReference type="InterPro" id="IPR027268">
    <property type="entry name" value="Peptidase_M4/M1_CTD_sf"/>
</dbReference>
<dbReference type="EMBL" id="JAZGQO010000006">
    <property type="protein sequence ID" value="KAK6184958.1"/>
    <property type="molecule type" value="Genomic_DNA"/>
</dbReference>
<dbReference type="AlphaFoldDB" id="A0AAN8K4C3"/>
<dbReference type="Proteomes" id="UP001347796">
    <property type="component" value="Unassembled WGS sequence"/>
</dbReference>
<dbReference type="GO" id="GO:0005615">
    <property type="term" value="C:extracellular space"/>
    <property type="evidence" value="ECO:0007669"/>
    <property type="project" value="TreeGrafter"/>
</dbReference>
<protein>
    <recommendedName>
        <fullName evidence="20">Aminopeptidase</fullName>
        <ecNumber evidence="20">3.4.11.-</ecNumber>
    </recommendedName>
</protein>
<evidence type="ECO:0000256" key="3">
    <source>
        <dbReference type="ARBA" id="ARBA00010136"/>
    </source>
</evidence>
<accession>A0AAN8K4C3</accession>
<evidence type="ECO:0000256" key="5">
    <source>
        <dbReference type="ARBA" id="ARBA00022475"/>
    </source>
</evidence>
<dbReference type="GO" id="GO:0043171">
    <property type="term" value="P:peptide catabolic process"/>
    <property type="evidence" value="ECO:0007669"/>
    <property type="project" value="TreeGrafter"/>
</dbReference>
<evidence type="ECO:0000259" key="22">
    <source>
        <dbReference type="Pfam" id="PF11838"/>
    </source>
</evidence>
<dbReference type="Gene3D" id="2.60.40.1910">
    <property type="match status" value="1"/>
</dbReference>
<feature type="binding site" evidence="18">
    <location>
        <position position="345"/>
    </location>
    <ligand>
        <name>Zn(2+)</name>
        <dbReference type="ChEBI" id="CHEBI:29105"/>
        <note>catalytic</note>
    </ligand>
</feature>
<evidence type="ECO:0000259" key="21">
    <source>
        <dbReference type="Pfam" id="PF01433"/>
    </source>
</evidence>
<sequence length="906" mass="104229">MSTTTAPPTTPTKPDVRLPRHLQPIFYEVELQPHMYNDQPKTFTFDGSVRIQIRCVEASNNVTLQINKLNITRGSLLFGREGAGSAPNIKSWEEDTTRQFLIIHLDGDLTVGATYFVQMEFAGPLKDDLAGLYLSKYDYNNETRYVATTQLQPTDARRVFPCFDEPAIKARFNITLVRKSNKKTISNMPIAQSIPRADDWVADVYYTTPKMSTYLLAFIVCDFEVITETTQNNIEYGAWATPGKTDQATYALDTGVKILTYFEEYFNISFPLPKQDMVAMPDFSAGAMENWGLIIYRETAMLYKPGVSSEGNKQRVAVVVSHELAHQWFGNLVTPSWWDDLWLNEGFASFVEYMGVDYCHPDWKMFEQFVVEDLQDVFDFDGLTTSHPVYVPVGHPDEINEIFDRVSYAKGASIIRMMRFFLGEDTFRLGLTKYLKRKEYDAAFHDDLWQALTEQAQSEGKSIDVKSIMDTWTLQMNYPTVTITREGNNLRLTQKRYLRDPSAVDPMKYTSDFGYKWEIPFTYTTSIAKHFNKSDADVKWIRKTETETAIVGEGLPPITDGDGWIIGNVQQYGFYRVNYESSNWLALIKQLNTDHKVISAINRAQIINDAWNLVTSGDLDITIALKTLEYLNKEEDYVPREAARIQIAFVERMLSKSPVYGAWKKFMLSRIQEPFSRWTMNNTGASHLDSYVRSLVVSTACDYDLPACISDAKSLFKQWMDNPSNNPINPGIKTKVYCTAIKYGGVAEWDFAFEQFKTAEVAAEKVRLLQGMACSQELWILRRYLLKAIRKEDIRKQDTLSVIIYVSTHAYARSFTWDFVREHWNTIKEDFAVSLFAFSNMIGRVTRAFNTEFELQQLEEFMKSQSDFGSGERAFTQALEKAKTNIKWINQHEKTIENWLAGLRYD</sequence>
<evidence type="ECO:0000256" key="15">
    <source>
        <dbReference type="ARBA" id="ARBA00023157"/>
    </source>
</evidence>
<evidence type="ECO:0000259" key="23">
    <source>
        <dbReference type="Pfam" id="PF17900"/>
    </source>
</evidence>
<dbReference type="PANTHER" id="PTHR11533">
    <property type="entry name" value="PROTEASE M1 ZINC METALLOPROTEASE"/>
    <property type="match status" value="1"/>
</dbReference>
<dbReference type="Pfam" id="PF11838">
    <property type="entry name" value="ERAP1_C"/>
    <property type="match status" value="1"/>
</dbReference>
<dbReference type="InterPro" id="IPR042097">
    <property type="entry name" value="Aminopeptidase_N-like_N_sf"/>
</dbReference>
<dbReference type="Gene3D" id="1.25.50.20">
    <property type="match status" value="1"/>
</dbReference>
<evidence type="ECO:0000313" key="24">
    <source>
        <dbReference type="EMBL" id="KAK6184958.1"/>
    </source>
</evidence>
<feature type="domain" description="ERAP1-like C-terminal" evidence="22">
    <location>
        <begin position="564"/>
        <end position="883"/>
    </location>
</feature>
<evidence type="ECO:0000256" key="1">
    <source>
        <dbReference type="ARBA" id="ARBA00004236"/>
    </source>
</evidence>
<comment type="subcellular location">
    <subcellularLocation>
        <location evidence="1">Cell membrane</location>
    </subcellularLocation>
    <subcellularLocation>
        <location evidence="2">Membrane</location>
        <topology evidence="2">Single-pass type II membrane protein</topology>
    </subcellularLocation>
</comment>
<feature type="binding site" evidence="18">
    <location>
        <position position="326"/>
    </location>
    <ligand>
        <name>Zn(2+)</name>
        <dbReference type="ChEBI" id="CHEBI:29105"/>
        <note>catalytic</note>
    </ligand>
</feature>
<evidence type="ECO:0000256" key="12">
    <source>
        <dbReference type="ARBA" id="ARBA00022989"/>
    </source>
</evidence>
<evidence type="ECO:0000256" key="6">
    <source>
        <dbReference type="ARBA" id="ARBA00022670"/>
    </source>
</evidence>
<feature type="site" description="Transition state stabilizer" evidence="19">
    <location>
        <position position="408"/>
    </location>
</feature>
<dbReference type="GO" id="GO:0005886">
    <property type="term" value="C:plasma membrane"/>
    <property type="evidence" value="ECO:0007669"/>
    <property type="project" value="UniProtKB-SubCell"/>
</dbReference>
<dbReference type="GO" id="GO:0008270">
    <property type="term" value="F:zinc ion binding"/>
    <property type="evidence" value="ECO:0007669"/>
    <property type="project" value="UniProtKB-UniRule"/>
</dbReference>
<dbReference type="GO" id="GO:0070006">
    <property type="term" value="F:metalloaminopeptidase activity"/>
    <property type="evidence" value="ECO:0007669"/>
    <property type="project" value="TreeGrafter"/>
</dbReference>
<keyword evidence="6 20" id="KW-0645">Protease</keyword>
<dbReference type="SUPFAM" id="SSF63737">
    <property type="entry name" value="Leukotriene A4 hydrolase N-terminal domain"/>
    <property type="match status" value="1"/>
</dbReference>
<dbReference type="FunFam" id="2.60.40.1730:FF:000012">
    <property type="entry name" value="Aminopeptidase N"/>
    <property type="match status" value="1"/>
</dbReference>
<feature type="active site" description="Proton acceptor" evidence="17">
    <location>
        <position position="323"/>
    </location>
</feature>
<dbReference type="InterPro" id="IPR024571">
    <property type="entry name" value="ERAP1-like_C_dom"/>
</dbReference>
<reference evidence="24 25" key="1">
    <citation type="submission" date="2024-01" db="EMBL/GenBank/DDBJ databases">
        <title>The genome of the rayed Mediterranean limpet Patella caerulea (Linnaeus, 1758).</title>
        <authorList>
            <person name="Anh-Thu Weber A."/>
            <person name="Halstead-Nussloch G."/>
        </authorList>
    </citation>
    <scope>NUCLEOTIDE SEQUENCE [LARGE SCALE GENOMIC DNA]</scope>
    <source>
        <strain evidence="24">AATW-2023a</strain>
        <tissue evidence="24">Whole specimen</tissue>
    </source>
</reference>
<dbReference type="Gene3D" id="1.10.390.10">
    <property type="entry name" value="Neutral Protease Domain 2"/>
    <property type="match status" value="1"/>
</dbReference>
<dbReference type="InterPro" id="IPR014782">
    <property type="entry name" value="Peptidase_M1_dom"/>
</dbReference>
<keyword evidence="8 18" id="KW-0479">Metal-binding</keyword>
<keyword evidence="10 18" id="KW-0862">Zinc</keyword>
<name>A0AAN8K4C3_PATCE</name>
<dbReference type="InterPro" id="IPR045357">
    <property type="entry name" value="Aminopeptidase_N-like_N"/>
</dbReference>
<evidence type="ECO:0000256" key="20">
    <source>
        <dbReference type="RuleBase" id="RU364040"/>
    </source>
</evidence>
<keyword evidence="16" id="KW-0325">Glycoprotein</keyword>
<evidence type="ECO:0000256" key="18">
    <source>
        <dbReference type="PIRSR" id="PIRSR634016-3"/>
    </source>
</evidence>
<dbReference type="GO" id="GO:0006508">
    <property type="term" value="P:proteolysis"/>
    <property type="evidence" value="ECO:0007669"/>
    <property type="project" value="UniProtKB-KW"/>
</dbReference>
<keyword evidence="7" id="KW-0812">Transmembrane</keyword>
<feature type="domain" description="Aminopeptidase N-like N-terminal" evidence="23">
    <location>
        <begin position="24"/>
        <end position="215"/>
    </location>
</feature>
<dbReference type="Pfam" id="PF01433">
    <property type="entry name" value="Peptidase_M1"/>
    <property type="match status" value="1"/>
</dbReference>
<keyword evidence="4 20" id="KW-0031">Aminopeptidase</keyword>
<dbReference type="EC" id="3.4.11.-" evidence="20"/>
<evidence type="ECO:0000256" key="13">
    <source>
        <dbReference type="ARBA" id="ARBA00023049"/>
    </source>
</evidence>
<evidence type="ECO:0000256" key="17">
    <source>
        <dbReference type="PIRSR" id="PIRSR634016-1"/>
    </source>
</evidence>
<dbReference type="GO" id="GO:0005737">
    <property type="term" value="C:cytoplasm"/>
    <property type="evidence" value="ECO:0007669"/>
    <property type="project" value="TreeGrafter"/>
</dbReference>
<dbReference type="InterPro" id="IPR034016">
    <property type="entry name" value="M1_APN-typ"/>
</dbReference>
<evidence type="ECO:0000256" key="9">
    <source>
        <dbReference type="ARBA" id="ARBA00022801"/>
    </source>
</evidence>
<evidence type="ECO:0000313" key="25">
    <source>
        <dbReference type="Proteomes" id="UP001347796"/>
    </source>
</evidence>
<dbReference type="CDD" id="cd09601">
    <property type="entry name" value="M1_APN-Q_like"/>
    <property type="match status" value="1"/>
</dbReference>
<dbReference type="PRINTS" id="PR00756">
    <property type="entry name" value="ALADIPTASE"/>
</dbReference>
<evidence type="ECO:0000256" key="7">
    <source>
        <dbReference type="ARBA" id="ARBA00022692"/>
    </source>
</evidence>
<comment type="similarity">
    <text evidence="3 20">Belongs to the peptidase M1 family.</text>
</comment>
<keyword evidence="12" id="KW-1133">Transmembrane helix</keyword>
<evidence type="ECO:0000256" key="11">
    <source>
        <dbReference type="ARBA" id="ARBA00022968"/>
    </source>
</evidence>
<keyword evidence="13 20" id="KW-0482">Metalloprotease</keyword>
<dbReference type="PANTHER" id="PTHR11533:SF301">
    <property type="entry name" value="AMINOPEPTIDASE"/>
    <property type="match status" value="1"/>
</dbReference>